<sequence length="92" mass="10433">MSISSPLHSVNFHYISVDEDWLHRTETDDGAVAREYVEFVEHFLRVFDTVRVPTNLQSAEEDVVKFLSKKTSVTAATQTTSVSTTSVLHRSF</sequence>
<keyword evidence="1" id="KW-1185">Reference proteome</keyword>
<evidence type="ECO:0000313" key="1">
    <source>
        <dbReference type="Proteomes" id="UP000887565"/>
    </source>
</evidence>
<dbReference type="AlphaFoldDB" id="A0A915JNP8"/>
<evidence type="ECO:0000313" key="2">
    <source>
        <dbReference type="WBParaSite" id="nRc.2.0.1.t27712-RA"/>
    </source>
</evidence>
<reference evidence="2" key="1">
    <citation type="submission" date="2022-11" db="UniProtKB">
        <authorList>
            <consortium name="WormBaseParasite"/>
        </authorList>
    </citation>
    <scope>IDENTIFICATION</scope>
</reference>
<name>A0A915JNP8_ROMCU</name>
<proteinExistence type="predicted"/>
<protein>
    <submittedName>
        <fullName evidence="2">Uncharacterized protein</fullName>
    </submittedName>
</protein>
<dbReference type="WBParaSite" id="nRc.2.0.1.t27712-RA">
    <property type="protein sequence ID" value="nRc.2.0.1.t27712-RA"/>
    <property type="gene ID" value="nRc.2.0.1.g27712"/>
</dbReference>
<dbReference type="Proteomes" id="UP000887565">
    <property type="component" value="Unplaced"/>
</dbReference>
<organism evidence="1 2">
    <name type="scientific">Romanomermis culicivorax</name>
    <name type="common">Nematode worm</name>
    <dbReference type="NCBI Taxonomy" id="13658"/>
    <lineage>
        <taxon>Eukaryota</taxon>
        <taxon>Metazoa</taxon>
        <taxon>Ecdysozoa</taxon>
        <taxon>Nematoda</taxon>
        <taxon>Enoplea</taxon>
        <taxon>Dorylaimia</taxon>
        <taxon>Mermithida</taxon>
        <taxon>Mermithoidea</taxon>
        <taxon>Mermithidae</taxon>
        <taxon>Romanomermis</taxon>
    </lineage>
</organism>
<accession>A0A915JNP8</accession>